<gene>
    <name evidence="2" type="ORF">ACFFHK_00210</name>
</gene>
<sequence>MRIIILTLGIFITFFSCNTFTFAKASSQALNSPTNNNRPLAKIADIKIISQNMQRENEGNLSFSTTYLIQNQSNKPIQQIDWYAVYIFNNRIIDTRFIELKFNQFNILQPAQKYYLSTLLPETEMNKLSKKLFTNNASNIKVKLIVKLIQFDDGSIISK</sequence>
<evidence type="ECO:0008006" key="4">
    <source>
        <dbReference type="Google" id="ProtNLM"/>
    </source>
</evidence>
<organism evidence="2 3">
    <name type="scientific">Gallibacterium trehalosifermentans</name>
    <dbReference type="NCBI Taxonomy" id="516935"/>
    <lineage>
        <taxon>Bacteria</taxon>
        <taxon>Pseudomonadati</taxon>
        <taxon>Pseudomonadota</taxon>
        <taxon>Gammaproteobacteria</taxon>
        <taxon>Pasteurellales</taxon>
        <taxon>Pasteurellaceae</taxon>
        <taxon>Gallibacterium</taxon>
    </lineage>
</organism>
<dbReference type="Proteomes" id="UP001589767">
    <property type="component" value="Unassembled WGS sequence"/>
</dbReference>
<proteinExistence type="predicted"/>
<evidence type="ECO:0000313" key="2">
    <source>
        <dbReference type="EMBL" id="MFC0308135.1"/>
    </source>
</evidence>
<accession>A0ABV6GXN2</accession>
<dbReference type="RefSeq" id="WP_382367541.1">
    <property type="nucleotide sequence ID" value="NZ_JBHLWB010000001.1"/>
</dbReference>
<dbReference type="PROSITE" id="PS51257">
    <property type="entry name" value="PROKAR_LIPOPROTEIN"/>
    <property type="match status" value="1"/>
</dbReference>
<evidence type="ECO:0000256" key="1">
    <source>
        <dbReference type="SAM" id="SignalP"/>
    </source>
</evidence>
<evidence type="ECO:0000313" key="3">
    <source>
        <dbReference type="Proteomes" id="UP001589767"/>
    </source>
</evidence>
<name>A0ABV6GXN2_9PAST</name>
<protein>
    <recommendedName>
        <fullName evidence="4">DUF4352 domain-containing protein</fullName>
    </recommendedName>
</protein>
<dbReference type="EMBL" id="JBHLWB010000001">
    <property type="protein sequence ID" value="MFC0308135.1"/>
    <property type="molecule type" value="Genomic_DNA"/>
</dbReference>
<feature type="chain" id="PRO_5046279433" description="DUF4352 domain-containing protein" evidence="1">
    <location>
        <begin position="26"/>
        <end position="159"/>
    </location>
</feature>
<feature type="signal peptide" evidence="1">
    <location>
        <begin position="1"/>
        <end position="25"/>
    </location>
</feature>
<keyword evidence="3" id="KW-1185">Reference proteome</keyword>
<reference evidence="2 3" key="1">
    <citation type="submission" date="2024-09" db="EMBL/GenBank/DDBJ databases">
        <authorList>
            <person name="Sun Q."/>
            <person name="Mori K."/>
        </authorList>
    </citation>
    <scope>NUCLEOTIDE SEQUENCE [LARGE SCALE GENOMIC DNA]</scope>
    <source>
        <strain evidence="2 3">CCM 7539</strain>
    </source>
</reference>
<comment type="caution">
    <text evidence="2">The sequence shown here is derived from an EMBL/GenBank/DDBJ whole genome shotgun (WGS) entry which is preliminary data.</text>
</comment>
<keyword evidence="1" id="KW-0732">Signal</keyword>